<dbReference type="AlphaFoldDB" id="A0A9J5WV15"/>
<accession>A0A9J5WV15</accession>
<reference evidence="1 2" key="1">
    <citation type="submission" date="2020-09" db="EMBL/GenBank/DDBJ databases">
        <title>De no assembly of potato wild relative species, Solanum commersonii.</title>
        <authorList>
            <person name="Cho K."/>
        </authorList>
    </citation>
    <scope>NUCLEOTIDE SEQUENCE [LARGE SCALE GENOMIC DNA]</scope>
    <source>
        <strain evidence="1">LZ3.2</strain>
        <tissue evidence="1">Leaf</tissue>
    </source>
</reference>
<keyword evidence="2" id="KW-1185">Reference proteome</keyword>
<sequence length="193" mass="22705">MMVLMLGWRIGNKLLRLTVHVEQDQNKIFECKLSDAPREAGMEVRIDTYFIPKRKGFKYLGSLIQENGEIDDGVTHRICDKKVPANLKDKFYKVVVRLTPLYGVKCWSVKNSHVQKNMCRHTRRDKFRNEDIQDKLRVASVVEKLRETKLRWFEHVKRNTQMPQYGGQSCMGVNVRLLKSGTFTSWISQKWES</sequence>
<comment type="caution">
    <text evidence="1">The sequence shown here is derived from an EMBL/GenBank/DDBJ whole genome shotgun (WGS) entry which is preliminary data.</text>
</comment>
<gene>
    <name evidence="1" type="ORF">H5410_049417</name>
</gene>
<dbReference type="PANTHER" id="PTHR46238:SF8">
    <property type="entry name" value="ENDONUCLEASE_EXONUCLEASE_PHOSPHATASE DOMAIN-CONTAINING PROTEIN"/>
    <property type="match status" value="1"/>
</dbReference>
<name>A0A9J5WV15_SOLCO</name>
<organism evidence="1 2">
    <name type="scientific">Solanum commersonii</name>
    <name type="common">Commerson's wild potato</name>
    <name type="synonym">Commerson's nightshade</name>
    <dbReference type="NCBI Taxonomy" id="4109"/>
    <lineage>
        <taxon>Eukaryota</taxon>
        <taxon>Viridiplantae</taxon>
        <taxon>Streptophyta</taxon>
        <taxon>Embryophyta</taxon>
        <taxon>Tracheophyta</taxon>
        <taxon>Spermatophyta</taxon>
        <taxon>Magnoliopsida</taxon>
        <taxon>eudicotyledons</taxon>
        <taxon>Gunneridae</taxon>
        <taxon>Pentapetalae</taxon>
        <taxon>asterids</taxon>
        <taxon>lamiids</taxon>
        <taxon>Solanales</taxon>
        <taxon>Solanaceae</taxon>
        <taxon>Solanoideae</taxon>
        <taxon>Solaneae</taxon>
        <taxon>Solanum</taxon>
    </lineage>
</organism>
<evidence type="ECO:0000313" key="1">
    <source>
        <dbReference type="EMBL" id="KAG5578790.1"/>
    </source>
</evidence>
<dbReference type="Proteomes" id="UP000824120">
    <property type="component" value="Chromosome 10"/>
</dbReference>
<dbReference type="PANTHER" id="PTHR46238">
    <property type="entry name" value="REVERSE TRANSCRIPTASE DOMAIN-CONTAINING PROTEIN"/>
    <property type="match status" value="1"/>
</dbReference>
<proteinExistence type="predicted"/>
<dbReference type="EMBL" id="JACXVP010000010">
    <property type="protein sequence ID" value="KAG5578790.1"/>
    <property type="molecule type" value="Genomic_DNA"/>
</dbReference>
<evidence type="ECO:0000313" key="2">
    <source>
        <dbReference type="Proteomes" id="UP000824120"/>
    </source>
</evidence>
<protein>
    <submittedName>
        <fullName evidence="1">Uncharacterized protein</fullName>
    </submittedName>
</protein>